<dbReference type="Gramene" id="rna30305">
    <property type="protein sequence ID" value="RHN55168.1"/>
    <property type="gene ID" value="gene30305"/>
</dbReference>
<dbReference type="AlphaFoldDB" id="A0A396HRJ0"/>
<gene>
    <name evidence="2" type="ORF">MtrunA17_Chr5g0414781</name>
</gene>
<evidence type="ECO:0000313" key="3">
    <source>
        <dbReference type="Proteomes" id="UP000265566"/>
    </source>
</evidence>
<proteinExistence type="predicted"/>
<evidence type="ECO:0000313" key="2">
    <source>
        <dbReference type="EMBL" id="RHN55168.1"/>
    </source>
</evidence>
<dbReference type="Proteomes" id="UP000265566">
    <property type="component" value="Chromosome 5"/>
</dbReference>
<organism evidence="2 3">
    <name type="scientific">Medicago truncatula</name>
    <name type="common">Barrel medic</name>
    <name type="synonym">Medicago tribuloides</name>
    <dbReference type="NCBI Taxonomy" id="3880"/>
    <lineage>
        <taxon>Eukaryota</taxon>
        <taxon>Viridiplantae</taxon>
        <taxon>Streptophyta</taxon>
        <taxon>Embryophyta</taxon>
        <taxon>Tracheophyta</taxon>
        <taxon>Spermatophyta</taxon>
        <taxon>Magnoliopsida</taxon>
        <taxon>eudicotyledons</taxon>
        <taxon>Gunneridae</taxon>
        <taxon>Pentapetalae</taxon>
        <taxon>rosids</taxon>
        <taxon>fabids</taxon>
        <taxon>Fabales</taxon>
        <taxon>Fabaceae</taxon>
        <taxon>Papilionoideae</taxon>
        <taxon>50 kb inversion clade</taxon>
        <taxon>NPAAA clade</taxon>
        <taxon>Hologalegina</taxon>
        <taxon>IRL clade</taxon>
        <taxon>Trifolieae</taxon>
        <taxon>Medicago</taxon>
    </lineage>
</organism>
<evidence type="ECO:0000256" key="1">
    <source>
        <dbReference type="SAM" id="MobiDB-lite"/>
    </source>
</evidence>
<protein>
    <submittedName>
        <fullName evidence="2">Uncharacterized protein</fullName>
    </submittedName>
</protein>
<feature type="region of interest" description="Disordered" evidence="1">
    <location>
        <begin position="1"/>
        <end position="24"/>
    </location>
</feature>
<reference evidence="3" key="1">
    <citation type="journal article" date="2018" name="Nat. Plants">
        <title>Whole-genome landscape of Medicago truncatula symbiotic genes.</title>
        <authorList>
            <person name="Pecrix Y."/>
            <person name="Staton S.E."/>
            <person name="Sallet E."/>
            <person name="Lelandais-Briere C."/>
            <person name="Moreau S."/>
            <person name="Carrere S."/>
            <person name="Blein T."/>
            <person name="Jardinaud M.F."/>
            <person name="Latrasse D."/>
            <person name="Zouine M."/>
            <person name="Zahm M."/>
            <person name="Kreplak J."/>
            <person name="Mayjonade B."/>
            <person name="Satge C."/>
            <person name="Perez M."/>
            <person name="Cauet S."/>
            <person name="Marande W."/>
            <person name="Chantry-Darmon C."/>
            <person name="Lopez-Roques C."/>
            <person name="Bouchez O."/>
            <person name="Berard A."/>
            <person name="Debelle F."/>
            <person name="Munos S."/>
            <person name="Bendahmane A."/>
            <person name="Berges H."/>
            <person name="Niebel A."/>
            <person name="Buitink J."/>
            <person name="Frugier F."/>
            <person name="Benhamed M."/>
            <person name="Crespi M."/>
            <person name="Gouzy J."/>
            <person name="Gamas P."/>
        </authorList>
    </citation>
    <scope>NUCLEOTIDE SEQUENCE [LARGE SCALE GENOMIC DNA]</scope>
    <source>
        <strain evidence="3">cv. Jemalong A17</strain>
    </source>
</reference>
<accession>A0A396HRJ0</accession>
<name>A0A396HRJ0_MEDTR</name>
<comment type="caution">
    <text evidence="2">The sequence shown here is derived from an EMBL/GenBank/DDBJ whole genome shotgun (WGS) entry which is preliminary data.</text>
</comment>
<dbReference type="EMBL" id="PSQE01000005">
    <property type="protein sequence ID" value="RHN55168.1"/>
    <property type="molecule type" value="Genomic_DNA"/>
</dbReference>
<sequence>MLVQQSHKSKYNGQRDKEARTRPRKFKAPTTIIRVCIGFCRAGIEFLDC</sequence>